<dbReference type="KEGG" id="ceu:A7L45_09605"/>
<dbReference type="EMBL" id="CP015756">
    <property type="protein sequence ID" value="APC40303.1"/>
    <property type="molecule type" value="Genomic_DNA"/>
</dbReference>
<keyword evidence="2" id="KW-1185">Reference proteome</keyword>
<sequence>MKYYILKQDRNLENAIKLVDFNNSQKMMLLKDNENDFKDITNMPVSGKEFSVYPEFLQAPVLLVSDELHEIFKWYENTIIYKTVVFTNMQLKTQKIYKLVLSDLLEVLSEKTTYLKNGDIDKIVLDSNKIGVYNIFSIKAGLGDYFIVSLDVVESILKRDFTGIKFEEVEVI</sequence>
<accession>A0A1J0GG90</accession>
<proteinExistence type="predicted"/>
<dbReference type="STRING" id="1552.A7L45_09605"/>
<dbReference type="AlphaFoldDB" id="A0A1J0GG90"/>
<reference evidence="2" key="1">
    <citation type="journal article" date="2016" name="Front. Microbiol.">
        <title>Complete Genome Sequence of Clostridium estertheticum DSM 8809, a Microbe Identified in Spoiled Vacuum Packed Beef.</title>
        <authorList>
            <person name="Yu Z."/>
            <person name="Gunn L."/>
            <person name="Brennan E."/>
            <person name="Reid R."/>
            <person name="Wall P.G."/>
            <person name="Gaora O.P."/>
            <person name="Hurley D."/>
            <person name="Bolton D."/>
            <person name="Fanning S."/>
        </authorList>
    </citation>
    <scope>NUCLEOTIDE SEQUENCE [LARGE SCALE GENOMIC DNA]</scope>
    <source>
        <strain evidence="2">DSM 8809</strain>
    </source>
</reference>
<gene>
    <name evidence="1" type="ORF">A7L45_09605</name>
</gene>
<dbReference type="OrthoDB" id="2086300at2"/>
<evidence type="ECO:0000313" key="1">
    <source>
        <dbReference type="EMBL" id="APC40303.1"/>
    </source>
</evidence>
<dbReference type="RefSeq" id="WP_071612595.1">
    <property type="nucleotide sequence ID" value="NZ_CP015756.1"/>
</dbReference>
<protein>
    <submittedName>
        <fullName evidence="1">Uncharacterized protein</fullName>
    </submittedName>
</protein>
<evidence type="ECO:0000313" key="2">
    <source>
        <dbReference type="Proteomes" id="UP000182569"/>
    </source>
</evidence>
<dbReference type="Proteomes" id="UP000182569">
    <property type="component" value="Chromosome"/>
</dbReference>
<organism evidence="1 2">
    <name type="scientific">Clostridium estertheticum subsp. estertheticum</name>
    <dbReference type="NCBI Taxonomy" id="1552"/>
    <lineage>
        <taxon>Bacteria</taxon>
        <taxon>Bacillati</taxon>
        <taxon>Bacillota</taxon>
        <taxon>Clostridia</taxon>
        <taxon>Eubacteriales</taxon>
        <taxon>Clostridiaceae</taxon>
        <taxon>Clostridium</taxon>
    </lineage>
</organism>
<name>A0A1J0GG90_9CLOT</name>